<dbReference type="EMBL" id="JBBFGL010000019">
    <property type="protein sequence ID" value="MEJ5197162.1"/>
    <property type="molecule type" value="Genomic_DNA"/>
</dbReference>
<dbReference type="InterPro" id="IPR004919">
    <property type="entry name" value="GmrSD_N"/>
</dbReference>
<proteinExistence type="predicted"/>
<dbReference type="Proteomes" id="UP001373196">
    <property type="component" value="Unassembled WGS sequence"/>
</dbReference>
<dbReference type="AlphaFoldDB" id="A0AB35Y926"/>
<dbReference type="PANTHER" id="PTHR37292">
    <property type="entry name" value="VNG6097C"/>
    <property type="match status" value="1"/>
</dbReference>
<accession>A0AB35Y926</accession>
<sequence length="593" mass="68576">MAAELFKNIPSKVGDLVRDVRIGKIGLPDLQRPFVWKDNKIRELYDSMLKGYPIGYIMLWESPADYDEKKSSIGINGKIYTEPKELVIDGQQRLTALVASMYGVKIKDKNFAEREIKISFNPLTREFAVWTSAFERTPEWIPKVSDVFLAKENNTISAFRRKYIRAVNEAKDKREEKVLTDAEEDLIENNINDLLNLSEYSLPTLEISYNAREEDVADIFVRVNSGGQSLTENNFIQTLISVYENETSDQMNLFCEQSRIPASGTSYNNIIAIEPSHLIRMAVGVGFRRARLHYAYMLLRGKNLETGKYSAEERQENLAKFKEALLKVMDLNNWHAFLNCIGEAGYISKTQIASSNAVVFSYVLYLIAKYDYKLDAVRLKKTIAKWFFMGAITYFYTGSTESEVEKQFADLRNVHDAEQFITYIERTITTRFTEDYFRLTLPNELNSAAAISPAWNGYIAAQVVLNTPMLFSSTPVSKYFILGASGTKNAVDKHHIFPKNYLTQIGYMTDRERNQIANFTYLDYVTNIDISDDPPEEYVERYRNRMGETEYRKTCENHAIPPDFEKMEYMNFLKERRLRMAQIVQKAYKKLCE</sequence>
<organism evidence="2 3">
    <name type="scientific">Faecalibacterium wellingii</name>
    <dbReference type="NCBI Taxonomy" id="2929491"/>
    <lineage>
        <taxon>Bacteria</taxon>
        <taxon>Bacillati</taxon>
        <taxon>Bacillota</taxon>
        <taxon>Clostridia</taxon>
        <taxon>Eubacteriales</taxon>
        <taxon>Oscillospiraceae</taxon>
        <taxon>Faecalibacterium</taxon>
    </lineage>
</organism>
<dbReference type="PANTHER" id="PTHR37292:SF2">
    <property type="entry name" value="DUF262 DOMAIN-CONTAINING PROTEIN"/>
    <property type="match status" value="1"/>
</dbReference>
<evidence type="ECO:0000313" key="2">
    <source>
        <dbReference type="EMBL" id="MEJ5197162.1"/>
    </source>
</evidence>
<protein>
    <submittedName>
        <fullName evidence="2">DUF262 domain-containing protein</fullName>
    </submittedName>
</protein>
<name>A0AB35Y926_9FIRM</name>
<evidence type="ECO:0000313" key="3">
    <source>
        <dbReference type="Proteomes" id="UP001373196"/>
    </source>
</evidence>
<dbReference type="Pfam" id="PF03235">
    <property type="entry name" value="GmrSD_N"/>
    <property type="match status" value="1"/>
</dbReference>
<reference evidence="2" key="1">
    <citation type="submission" date="2024-03" db="EMBL/GenBank/DDBJ databases">
        <authorList>
            <person name="Plomp N."/>
            <person name="Harmsen H.J."/>
        </authorList>
    </citation>
    <scope>NUCLEOTIDE SEQUENCE</scope>
    <source>
        <strain evidence="2">HTF-128</strain>
    </source>
</reference>
<gene>
    <name evidence="2" type="ORF">WF834_13500</name>
</gene>
<feature type="domain" description="GmrSD restriction endonucleases N-terminal" evidence="1">
    <location>
        <begin position="13"/>
        <end position="237"/>
    </location>
</feature>
<dbReference type="RefSeq" id="WP_339396302.1">
    <property type="nucleotide sequence ID" value="NZ_JBBFGL010000019.1"/>
</dbReference>
<evidence type="ECO:0000259" key="1">
    <source>
        <dbReference type="Pfam" id="PF03235"/>
    </source>
</evidence>
<comment type="caution">
    <text evidence="2">The sequence shown here is derived from an EMBL/GenBank/DDBJ whole genome shotgun (WGS) entry which is preliminary data.</text>
</comment>